<organism evidence="2">
    <name type="scientific">Arundo donax</name>
    <name type="common">Giant reed</name>
    <name type="synonym">Donax arundinaceus</name>
    <dbReference type="NCBI Taxonomy" id="35708"/>
    <lineage>
        <taxon>Eukaryota</taxon>
        <taxon>Viridiplantae</taxon>
        <taxon>Streptophyta</taxon>
        <taxon>Embryophyta</taxon>
        <taxon>Tracheophyta</taxon>
        <taxon>Spermatophyta</taxon>
        <taxon>Magnoliopsida</taxon>
        <taxon>Liliopsida</taxon>
        <taxon>Poales</taxon>
        <taxon>Poaceae</taxon>
        <taxon>PACMAD clade</taxon>
        <taxon>Arundinoideae</taxon>
        <taxon>Arundineae</taxon>
        <taxon>Arundo</taxon>
    </lineage>
</organism>
<dbReference type="AlphaFoldDB" id="A0A0A9AFV5"/>
<protein>
    <submittedName>
        <fullName evidence="2">Uncharacterized protein</fullName>
    </submittedName>
</protein>
<name>A0A0A9AFV5_ARUDO</name>
<evidence type="ECO:0000256" key="1">
    <source>
        <dbReference type="SAM" id="MobiDB-lite"/>
    </source>
</evidence>
<evidence type="ECO:0000313" key="2">
    <source>
        <dbReference type="EMBL" id="JAD45982.1"/>
    </source>
</evidence>
<reference evidence="2" key="1">
    <citation type="submission" date="2014-09" db="EMBL/GenBank/DDBJ databases">
        <authorList>
            <person name="Magalhaes I.L.F."/>
            <person name="Oliveira U."/>
            <person name="Santos F.R."/>
            <person name="Vidigal T.H.D.A."/>
            <person name="Brescovit A.D."/>
            <person name="Santos A.J."/>
        </authorList>
    </citation>
    <scope>NUCLEOTIDE SEQUENCE</scope>
    <source>
        <tissue evidence="2">Shoot tissue taken approximately 20 cm above the soil surface</tissue>
    </source>
</reference>
<proteinExistence type="predicted"/>
<feature type="region of interest" description="Disordered" evidence="1">
    <location>
        <begin position="1"/>
        <end position="29"/>
    </location>
</feature>
<dbReference type="EMBL" id="GBRH01251913">
    <property type="protein sequence ID" value="JAD45982.1"/>
    <property type="molecule type" value="Transcribed_RNA"/>
</dbReference>
<reference evidence="2" key="2">
    <citation type="journal article" date="2015" name="Data Brief">
        <title>Shoot transcriptome of the giant reed, Arundo donax.</title>
        <authorList>
            <person name="Barrero R.A."/>
            <person name="Guerrero F.D."/>
            <person name="Moolhuijzen P."/>
            <person name="Goolsby J.A."/>
            <person name="Tidwell J."/>
            <person name="Bellgard S.E."/>
            <person name="Bellgard M.I."/>
        </authorList>
    </citation>
    <scope>NUCLEOTIDE SEQUENCE</scope>
    <source>
        <tissue evidence="2">Shoot tissue taken approximately 20 cm above the soil surface</tissue>
    </source>
</reference>
<sequence>MSRARSTAMSPALQPMPPRLNDLTSSHIL</sequence>
<accession>A0A0A9AFV5</accession>